<evidence type="ECO:0000256" key="1">
    <source>
        <dbReference type="SAM" id="MobiDB-lite"/>
    </source>
</evidence>
<feature type="compositionally biased region" description="Basic and acidic residues" evidence="1">
    <location>
        <begin position="1"/>
        <end position="17"/>
    </location>
</feature>
<feature type="region of interest" description="Disordered" evidence="1">
    <location>
        <begin position="1"/>
        <end position="29"/>
    </location>
</feature>
<evidence type="ECO:0000313" key="2">
    <source>
        <dbReference type="EMBL" id="VTR24554.1"/>
    </source>
</evidence>
<proteinExistence type="predicted"/>
<dbReference type="AlphaFoldDB" id="A0A4U9U630"/>
<dbReference type="EMBL" id="CABEEZ010000036">
    <property type="protein sequence ID" value="VTR24554.1"/>
    <property type="molecule type" value="Genomic_DNA"/>
</dbReference>
<reference evidence="2" key="1">
    <citation type="submission" date="2019-05" db="EMBL/GenBank/DDBJ databases">
        <authorList>
            <consortium name="Pathogen Informatics"/>
        </authorList>
    </citation>
    <scope>NUCLEOTIDE SEQUENCE [LARGE SCALE GENOMIC DNA]</scope>
    <source>
        <strain evidence="2">NCTC12965</strain>
    </source>
</reference>
<sequence length="29" mass="3358">MGKMESASKESTRKAVKEQNYNIKTQKNQ</sequence>
<organism evidence="2">
    <name type="scientific">Serratia fonticola</name>
    <dbReference type="NCBI Taxonomy" id="47917"/>
    <lineage>
        <taxon>Bacteria</taxon>
        <taxon>Pseudomonadati</taxon>
        <taxon>Pseudomonadota</taxon>
        <taxon>Gammaproteobacteria</taxon>
        <taxon>Enterobacterales</taxon>
        <taxon>Yersiniaceae</taxon>
        <taxon>Serratia</taxon>
    </lineage>
</organism>
<feature type="compositionally biased region" description="Polar residues" evidence="1">
    <location>
        <begin position="19"/>
        <end position="29"/>
    </location>
</feature>
<accession>A0A4U9U630</accession>
<name>A0A4U9U630_SERFO</name>
<protein>
    <submittedName>
        <fullName evidence="2">Uncharacterized protein</fullName>
    </submittedName>
</protein>
<gene>
    <name evidence="2" type="ORF">NCTC12965_02005</name>
</gene>